<evidence type="ECO:0000313" key="10">
    <source>
        <dbReference type="EMBL" id="TKI68620.1"/>
    </source>
</evidence>
<accession>A0A4U2Z593</accession>
<dbReference type="GO" id="GO:0006355">
    <property type="term" value="P:regulation of DNA-templated transcription"/>
    <property type="evidence" value="ECO:0007669"/>
    <property type="project" value="InterPro"/>
</dbReference>
<dbReference type="InterPro" id="IPR011006">
    <property type="entry name" value="CheY-like_superfamily"/>
</dbReference>
<evidence type="ECO:0000256" key="5">
    <source>
        <dbReference type="ARBA" id="ARBA00023163"/>
    </source>
</evidence>
<dbReference type="PROSITE" id="PS51755">
    <property type="entry name" value="OMPR_PHOB"/>
    <property type="match status" value="1"/>
</dbReference>
<keyword evidence="11" id="KW-1185">Reference proteome</keyword>
<proteinExistence type="predicted"/>
<dbReference type="SUPFAM" id="SSF52172">
    <property type="entry name" value="CheY-like"/>
    <property type="match status" value="1"/>
</dbReference>
<sequence>MKIEKIKDISILLAEDEAELRETLSEYLQIFFNRVYTASCGNEAYDIYKQKSPNIILTDISMPNLDGLDMIAKIRKYDSETKIIVMSAHSDQEKLLNAIKLHLETYLIKPIKTDALKSVLLETVELIRKTTNRAYVTETTYWDYDTDTLWEKSKEIKLRKMENLLLRLLFSEPNRSFSAEEIFRYLHEGKEEKEFSSHAVTSLMKRLRTKLPENTVHNIYGLGYKVIPISI</sequence>
<dbReference type="Proteomes" id="UP000309561">
    <property type="component" value="Unassembled WGS sequence"/>
</dbReference>
<feature type="modified residue" description="4-aspartylphosphate" evidence="6">
    <location>
        <position position="59"/>
    </location>
</feature>
<keyword evidence="4 7" id="KW-0238">DNA-binding</keyword>
<dbReference type="GO" id="GO:0005829">
    <property type="term" value="C:cytosol"/>
    <property type="evidence" value="ECO:0007669"/>
    <property type="project" value="TreeGrafter"/>
</dbReference>
<keyword evidence="1 6" id="KW-0597">Phosphoprotein</keyword>
<dbReference type="GO" id="GO:0032993">
    <property type="term" value="C:protein-DNA complex"/>
    <property type="evidence" value="ECO:0007669"/>
    <property type="project" value="TreeGrafter"/>
</dbReference>
<dbReference type="SMART" id="SM00448">
    <property type="entry name" value="REC"/>
    <property type="match status" value="1"/>
</dbReference>
<dbReference type="GO" id="GO:0000976">
    <property type="term" value="F:transcription cis-regulatory region binding"/>
    <property type="evidence" value="ECO:0007669"/>
    <property type="project" value="TreeGrafter"/>
</dbReference>
<dbReference type="GO" id="GO:0000156">
    <property type="term" value="F:phosphorelay response regulator activity"/>
    <property type="evidence" value="ECO:0007669"/>
    <property type="project" value="TreeGrafter"/>
</dbReference>
<dbReference type="Gene3D" id="3.40.50.2300">
    <property type="match status" value="1"/>
</dbReference>
<keyword evidence="3" id="KW-0805">Transcription regulation</keyword>
<dbReference type="PANTHER" id="PTHR48111:SF1">
    <property type="entry name" value="TWO-COMPONENT RESPONSE REGULATOR ORR33"/>
    <property type="match status" value="1"/>
</dbReference>
<dbReference type="PROSITE" id="PS50110">
    <property type="entry name" value="RESPONSE_REGULATORY"/>
    <property type="match status" value="1"/>
</dbReference>
<dbReference type="AlphaFoldDB" id="A0A4U2Z593"/>
<dbReference type="EMBL" id="SZPX01000007">
    <property type="protein sequence ID" value="TKI68620.1"/>
    <property type="molecule type" value="Genomic_DNA"/>
</dbReference>
<evidence type="ECO:0000256" key="2">
    <source>
        <dbReference type="ARBA" id="ARBA00023012"/>
    </source>
</evidence>
<keyword evidence="2" id="KW-0902">Two-component regulatory system</keyword>
<comment type="caution">
    <text evidence="10">The sequence shown here is derived from an EMBL/GenBank/DDBJ whole genome shotgun (WGS) entry which is preliminary data.</text>
</comment>
<dbReference type="InterPro" id="IPR036388">
    <property type="entry name" value="WH-like_DNA-bd_sf"/>
</dbReference>
<evidence type="ECO:0000259" key="9">
    <source>
        <dbReference type="PROSITE" id="PS51755"/>
    </source>
</evidence>
<feature type="domain" description="Response regulatory" evidence="8">
    <location>
        <begin position="10"/>
        <end position="124"/>
    </location>
</feature>
<reference evidence="10 11" key="1">
    <citation type="submission" date="2019-04" db="EMBL/GenBank/DDBJ databases">
        <title>Sulfurimonas crateris sp. nov. a facultative anaerobic sulfur-oxidizing chemolithautotrophic bacterium isolated from a terrestrial mud vulcano.</title>
        <authorList>
            <person name="Ratnikova N.M."/>
            <person name="Slobodkin A.I."/>
            <person name="Merkel A.Y."/>
            <person name="Novikov A."/>
            <person name="Bonch-Osmolovskaya E.A."/>
            <person name="Slobodkina G.B."/>
        </authorList>
    </citation>
    <scope>NUCLEOTIDE SEQUENCE [LARGE SCALE GENOMIC DNA]</scope>
    <source>
        <strain evidence="10 11">SN118</strain>
    </source>
</reference>
<dbReference type="PANTHER" id="PTHR48111">
    <property type="entry name" value="REGULATOR OF RPOS"/>
    <property type="match status" value="1"/>
</dbReference>
<dbReference type="RefSeq" id="WP_137014611.1">
    <property type="nucleotide sequence ID" value="NZ_SZPX01000007.1"/>
</dbReference>
<evidence type="ECO:0000256" key="1">
    <source>
        <dbReference type="ARBA" id="ARBA00022553"/>
    </source>
</evidence>
<name>A0A4U2Z593_9BACT</name>
<dbReference type="Pfam" id="PF00072">
    <property type="entry name" value="Response_reg"/>
    <property type="match status" value="1"/>
</dbReference>
<evidence type="ECO:0000256" key="3">
    <source>
        <dbReference type="ARBA" id="ARBA00023015"/>
    </source>
</evidence>
<evidence type="ECO:0000256" key="7">
    <source>
        <dbReference type="PROSITE-ProRule" id="PRU01091"/>
    </source>
</evidence>
<dbReference type="Gene3D" id="1.10.10.10">
    <property type="entry name" value="Winged helix-like DNA-binding domain superfamily/Winged helix DNA-binding domain"/>
    <property type="match status" value="1"/>
</dbReference>
<dbReference type="InterPro" id="IPR016032">
    <property type="entry name" value="Sig_transdc_resp-reg_C-effctor"/>
</dbReference>
<dbReference type="InterPro" id="IPR001789">
    <property type="entry name" value="Sig_transdc_resp-reg_receiver"/>
</dbReference>
<dbReference type="SMART" id="SM00862">
    <property type="entry name" value="Trans_reg_C"/>
    <property type="match status" value="1"/>
</dbReference>
<feature type="domain" description="OmpR/PhoB-type" evidence="9">
    <location>
        <begin position="132"/>
        <end position="228"/>
    </location>
</feature>
<dbReference type="InterPro" id="IPR039420">
    <property type="entry name" value="WalR-like"/>
</dbReference>
<evidence type="ECO:0000259" key="8">
    <source>
        <dbReference type="PROSITE" id="PS50110"/>
    </source>
</evidence>
<keyword evidence="5" id="KW-0804">Transcription</keyword>
<dbReference type="CDD" id="cd17536">
    <property type="entry name" value="REC_YesN-like"/>
    <property type="match status" value="1"/>
</dbReference>
<organism evidence="10 11">
    <name type="scientific">Sulfurimonas crateris</name>
    <dbReference type="NCBI Taxonomy" id="2574727"/>
    <lineage>
        <taxon>Bacteria</taxon>
        <taxon>Pseudomonadati</taxon>
        <taxon>Campylobacterota</taxon>
        <taxon>Epsilonproteobacteria</taxon>
        <taxon>Campylobacterales</taxon>
        <taxon>Sulfurimonadaceae</taxon>
        <taxon>Sulfurimonas</taxon>
    </lineage>
</organism>
<dbReference type="Pfam" id="PF00486">
    <property type="entry name" value="Trans_reg_C"/>
    <property type="match status" value="1"/>
</dbReference>
<gene>
    <name evidence="10" type="ORF">FCU45_09345</name>
</gene>
<protein>
    <submittedName>
        <fullName evidence="10">Response regulator transcription factor</fullName>
    </submittedName>
</protein>
<evidence type="ECO:0000256" key="4">
    <source>
        <dbReference type="ARBA" id="ARBA00023125"/>
    </source>
</evidence>
<dbReference type="CDD" id="cd00383">
    <property type="entry name" value="trans_reg_C"/>
    <property type="match status" value="1"/>
</dbReference>
<feature type="DNA-binding region" description="OmpR/PhoB-type" evidence="7">
    <location>
        <begin position="132"/>
        <end position="228"/>
    </location>
</feature>
<dbReference type="SUPFAM" id="SSF46894">
    <property type="entry name" value="C-terminal effector domain of the bipartite response regulators"/>
    <property type="match status" value="1"/>
</dbReference>
<evidence type="ECO:0000313" key="11">
    <source>
        <dbReference type="Proteomes" id="UP000309561"/>
    </source>
</evidence>
<dbReference type="InterPro" id="IPR001867">
    <property type="entry name" value="OmpR/PhoB-type_DNA-bd"/>
</dbReference>
<evidence type="ECO:0000256" key="6">
    <source>
        <dbReference type="PROSITE-ProRule" id="PRU00169"/>
    </source>
</evidence>
<dbReference type="OrthoDB" id="5353330at2"/>